<accession>A0AAV4Y817</accession>
<name>A0AAV4Y817_CAEEX</name>
<organism evidence="1 2">
    <name type="scientific">Caerostris extrusa</name>
    <name type="common">Bark spider</name>
    <name type="synonym">Caerostris bankana</name>
    <dbReference type="NCBI Taxonomy" id="172846"/>
    <lineage>
        <taxon>Eukaryota</taxon>
        <taxon>Metazoa</taxon>
        <taxon>Ecdysozoa</taxon>
        <taxon>Arthropoda</taxon>
        <taxon>Chelicerata</taxon>
        <taxon>Arachnida</taxon>
        <taxon>Araneae</taxon>
        <taxon>Araneomorphae</taxon>
        <taxon>Entelegynae</taxon>
        <taxon>Araneoidea</taxon>
        <taxon>Araneidae</taxon>
        <taxon>Caerostris</taxon>
    </lineage>
</organism>
<comment type="caution">
    <text evidence="1">The sequence shown here is derived from an EMBL/GenBank/DDBJ whole genome shotgun (WGS) entry which is preliminary data.</text>
</comment>
<keyword evidence="2" id="KW-1185">Reference proteome</keyword>
<reference evidence="1 2" key="1">
    <citation type="submission" date="2021-06" db="EMBL/GenBank/DDBJ databases">
        <title>Caerostris extrusa draft genome.</title>
        <authorList>
            <person name="Kono N."/>
            <person name="Arakawa K."/>
        </authorList>
    </citation>
    <scope>NUCLEOTIDE SEQUENCE [LARGE SCALE GENOMIC DNA]</scope>
</reference>
<protein>
    <submittedName>
        <fullName evidence="1">Uncharacterized protein</fullName>
    </submittedName>
</protein>
<proteinExistence type="predicted"/>
<dbReference type="Proteomes" id="UP001054945">
    <property type="component" value="Unassembled WGS sequence"/>
</dbReference>
<dbReference type="EMBL" id="BPLR01018792">
    <property type="protein sequence ID" value="GIZ02287.1"/>
    <property type="molecule type" value="Genomic_DNA"/>
</dbReference>
<dbReference type="AlphaFoldDB" id="A0AAV4Y817"/>
<evidence type="ECO:0000313" key="1">
    <source>
        <dbReference type="EMBL" id="GIZ02287.1"/>
    </source>
</evidence>
<gene>
    <name evidence="1" type="ORF">CEXT_237041</name>
</gene>
<evidence type="ECO:0000313" key="2">
    <source>
        <dbReference type="Proteomes" id="UP001054945"/>
    </source>
</evidence>
<sequence>MAMSRCLPSSRTGKPNDISCRPFEASCSYRALSRFPMNISTSIFPFKLNNRPSLTSRERFSDLIGFEDHFSHLMRPTPLDFT</sequence>